<protein>
    <submittedName>
        <fullName evidence="5">LacI family DNA-binding transcriptional regulator</fullName>
    </submittedName>
</protein>
<dbReference type="Pfam" id="PF00356">
    <property type="entry name" value="LacI"/>
    <property type="match status" value="1"/>
</dbReference>
<keyword evidence="3" id="KW-0804">Transcription</keyword>
<evidence type="ECO:0000259" key="4">
    <source>
        <dbReference type="PROSITE" id="PS50932"/>
    </source>
</evidence>
<dbReference type="SUPFAM" id="SSF47413">
    <property type="entry name" value="lambda repressor-like DNA-binding domains"/>
    <property type="match status" value="1"/>
</dbReference>
<organism evidence="5 6">
    <name type="scientific">Aurantimonas aggregata</name>
    <dbReference type="NCBI Taxonomy" id="2047720"/>
    <lineage>
        <taxon>Bacteria</taxon>
        <taxon>Pseudomonadati</taxon>
        <taxon>Pseudomonadota</taxon>
        <taxon>Alphaproteobacteria</taxon>
        <taxon>Hyphomicrobiales</taxon>
        <taxon>Aurantimonadaceae</taxon>
        <taxon>Aurantimonas</taxon>
    </lineage>
</organism>
<dbReference type="SMART" id="SM00354">
    <property type="entry name" value="HTH_LACI"/>
    <property type="match status" value="1"/>
</dbReference>
<dbReference type="InterPro" id="IPR010982">
    <property type="entry name" value="Lambda_DNA-bd_dom_sf"/>
</dbReference>
<dbReference type="Gene3D" id="3.40.50.2300">
    <property type="match status" value="1"/>
</dbReference>
<dbReference type="Proteomes" id="UP000476332">
    <property type="component" value="Unassembled WGS sequence"/>
</dbReference>
<keyword evidence="1" id="KW-0805">Transcription regulation</keyword>
<keyword evidence="2 5" id="KW-0238">DNA-binding</keyword>
<evidence type="ECO:0000256" key="1">
    <source>
        <dbReference type="ARBA" id="ARBA00023015"/>
    </source>
</evidence>
<dbReference type="PANTHER" id="PTHR30146:SF33">
    <property type="entry name" value="TRANSCRIPTIONAL REGULATOR"/>
    <property type="match status" value="1"/>
</dbReference>
<proteinExistence type="predicted"/>
<dbReference type="GO" id="GO:0000976">
    <property type="term" value="F:transcription cis-regulatory region binding"/>
    <property type="evidence" value="ECO:0007669"/>
    <property type="project" value="TreeGrafter"/>
</dbReference>
<comment type="caution">
    <text evidence="5">The sequence shown here is derived from an EMBL/GenBank/DDBJ whole genome shotgun (WGS) entry which is preliminary data.</text>
</comment>
<dbReference type="PROSITE" id="PS50932">
    <property type="entry name" value="HTH_LACI_2"/>
    <property type="match status" value="1"/>
</dbReference>
<evidence type="ECO:0000256" key="2">
    <source>
        <dbReference type="ARBA" id="ARBA00023125"/>
    </source>
</evidence>
<evidence type="ECO:0000313" key="6">
    <source>
        <dbReference type="Proteomes" id="UP000476332"/>
    </source>
</evidence>
<dbReference type="InterPro" id="IPR028082">
    <property type="entry name" value="Peripla_BP_I"/>
</dbReference>
<sequence length="141" mass="14718">MSDVAEAANVSPSTVSLYLRRPKAVSKKAGAAIANAIETLGYVPNLMAGGLAAARSRVVGVIVPSMSNAFFAQTASALQAILSARGFQIMFGNTDYDEEAEFDLVRAYLSWSPSALVLTGLYHSPLTQSSRLCGSAPDGTT</sequence>
<evidence type="ECO:0000313" key="5">
    <source>
        <dbReference type="EMBL" id="NDV88987.1"/>
    </source>
</evidence>
<accession>A0A6L9MMB9</accession>
<dbReference type="CDD" id="cd01392">
    <property type="entry name" value="HTH_LacI"/>
    <property type="match status" value="1"/>
</dbReference>
<dbReference type="Gene3D" id="1.10.260.40">
    <property type="entry name" value="lambda repressor-like DNA-binding domains"/>
    <property type="match status" value="1"/>
</dbReference>
<evidence type="ECO:0000256" key="3">
    <source>
        <dbReference type="ARBA" id="ARBA00023163"/>
    </source>
</evidence>
<keyword evidence="6" id="KW-1185">Reference proteome</keyword>
<gene>
    <name evidence="5" type="ORF">GTW51_20110</name>
</gene>
<dbReference type="EMBL" id="JAAAMJ010000024">
    <property type="protein sequence ID" value="NDV88987.1"/>
    <property type="molecule type" value="Genomic_DNA"/>
</dbReference>
<reference evidence="5 6" key="1">
    <citation type="submission" date="2020-01" db="EMBL/GenBank/DDBJ databases">
        <title>Genomes of bacteria type strains.</title>
        <authorList>
            <person name="Chen J."/>
            <person name="Zhu S."/>
            <person name="Chen J."/>
        </authorList>
    </citation>
    <scope>NUCLEOTIDE SEQUENCE [LARGE SCALE GENOMIC DNA]</scope>
    <source>
        <strain evidence="5 6">KCTC 52919</strain>
    </source>
</reference>
<dbReference type="RefSeq" id="WP_163045839.1">
    <property type="nucleotide sequence ID" value="NZ_JAAAMJ010000024.1"/>
</dbReference>
<feature type="domain" description="HTH lacI-type" evidence="4">
    <location>
        <begin position="1"/>
        <end position="53"/>
    </location>
</feature>
<dbReference type="SUPFAM" id="SSF53822">
    <property type="entry name" value="Periplasmic binding protein-like I"/>
    <property type="match status" value="1"/>
</dbReference>
<dbReference type="AlphaFoldDB" id="A0A6L9MMB9"/>
<name>A0A6L9MMB9_9HYPH</name>
<dbReference type="PANTHER" id="PTHR30146">
    <property type="entry name" value="LACI-RELATED TRANSCRIPTIONAL REPRESSOR"/>
    <property type="match status" value="1"/>
</dbReference>
<dbReference type="GO" id="GO:0003700">
    <property type="term" value="F:DNA-binding transcription factor activity"/>
    <property type="evidence" value="ECO:0007669"/>
    <property type="project" value="TreeGrafter"/>
</dbReference>
<dbReference type="InterPro" id="IPR000843">
    <property type="entry name" value="HTH_LacI"/>
</dbReference>